<comment type="subcellular location">
    <subcellularLocation>
        <location evidence="1">Cell membrane</location>
        <topology evidence="1">Multi-pass membrane protein</topology>
    </subcellularLocation>
</comment>
<feature type="transmembrane region" description="Helical" evidence="6">
    <location>
        <begin position="248"/>
        <end position="270"/>
    </location>
</feature>
<proteinExistence type="predicted"/>
<comment type="caution">
    <text evidence="8">The sequence shown here is derived from an EMBL/GenBank/DDBJ whole genome shotgun (WGS) entry which is preliminary data.</text>
</comment>
<sequence length="283" mass="30586">MGVVVGLILGLGATLVWSSFWERPQRAPSNRETTFHHDLHAAGFTGVSVNMFVLASVLLGIVGAAIALLISRLPVAALVAGVASGLSLLIVVYTRATSTRRRRRAEWPQVVEHLISGIRAGLSLPEAVLQVAHRGPIELRPDFQEFARDYHASGQFDTSLLSMKNRLADPVADRVIEALRLARSVGGSELGVLLEALNQFLRQDLRTRGELEARQSWTVGGARVAVAAPWVILLMLSTRPEASQAYASSTGTLLILIGAAVTVFAYWLMLRLGALPTEKRVLA</sequence>
<evidence type="ECO:0000256" key="1">
    <source>
        <dbReference type="ARBA" id="ARBA00004651"/>
    </source>
</evidence>
<evidence type="ECO:0000259" key="7">
    <source>
        <dbReference type="Pfam" id="PF00482"/>
    </source>
</evidence>
<evidence type="ECO:0000313" key="9">
    <source>
        <dbReference type="Proteomes" id="UP001597391"/>
    </source>
</evidence>
<keyword evidence="9" id="KW-1185">Reference proteome</keyword>
<gene>
    <name evidence="8" type="ORF">ACFSYH_10360</name>
</gene>
<keyword evidence="4 6" id="KW-1133">Transmembrane helix</keyword>
<dbReference type="RefSeq" id="WP_377466899.1">
    <property type="nucleotide sequence ID" value="NZ_JBHUOP010000004.1"/>
</dbReference>
<name>A0ABW5XI60_9MICO</name>
<feature type="transmembrane region" description="Helical" evidence="6">
    <location>
        <begin position="75"/>
        <end position="94"/>
    </location>
</feature>
<organism evidence="8 9">
    <name type="scientific">Populibacterium corticicola</name>
    <dbReference type="NCBI Taxonomy" id="1812826"/>
    <lineage>
        <taxon>Bacteria</taxon>
        <taxon>Bacillati</taxon>
        <taxon>Actinomycetota</taxon>
        <taxon>Actinomycetes</taxon>
        <taxon>Micrococcales</taxon>
        <taxon>Jonesiaceae</taxon>
        <taxon>Populibacterium</taxon>
    </lineage>
</organism>
<evidence type="ECO:0000256" key="3">
    <source>
        <dbReference type="ARBA" id="ARBA00022692"/>
    </source>
</evidence>
<keyword evidence="3 6" id="KW-0812">Transmembrane</keyword>
<feature type="transmembrane region" description="Helical" evidence="6">
    <location>
        <begin position="216"/>
        <end position="236"/>
    </location>
</feature>
<dbReference type="PANTHER" id="PTHR35007:SF2">
    <property type="entry name" value="PILUS ASSEMBLE PROTEIN"/>
    <property type="match status" value="1"/>
</dbReference>
<evidence type="ECO:0000256" key="6">
    <source>
        <dbReference type="SAM" id="Phobius"/>
    </source>
</evidence>
<evidence type="ECO:0000256" key="4">
    <source>
        <dbReference type="ARBA" id="ARBA00022989"/>
    </source>
</evidence>
<reference evidence="9" key="1">
    <citation type="journal article" date="2019" name="Int. J. Syst. Evol. Microbiol.">
        <title>The Global Catalogue of Microorganisms (GCM) 10K type strain sequencing project: providing services to taxonomists for standard genome sequencing and annotation.</title>
        <authorList>
            <consortium name="The Broad Institute Genomics Platform"/>
            <consortium name="The Broad Institute Genome Sequencing Center for Infectious Disease"/>
            <person name="Wu L."/>
            <person name="Ma J."/>
        </authorList>
    </citation>
    <scope>NUCLEOTIDE SEQUENCE [LARGE SCALE GENOMIC DNA]</scope>
    <source>
        <strain evidence="9">KCTC 33576</strain>
    </source>
</reference>
<feature type="transmembrane region" description="Helical" evidence="6">
    <location>
        <begin position="6"/>
        <end position="21"/>
    </location>
</feature>
<protein>
    <submittedName>
        <fullName evidence="8">Type II secretion system F family protein</fullName>
    </submittedName>
</protein>
<keyword evidence="2" id="KW-1003">Cell membrane</keyword>
<evidence type="ECO:0000313" key="8">
    <source>
        <dbReference type="EMBL" id="MFD2840971.1"/>
    </source>
</evidence>
<feature type="transmembrane region" description="Helical" evidence="6">
    <location>
        <begin position="42"/>
        <end position="69"/>
    </location>
</feature>
<dbReference type="PANTHER" id="PTHR35007">
    <property type="entry name" value="INTEGRAL MEMBRANE PROTEIN-RELATED"/>
    <property type="match status" value="1"/>
</dbReference>
<accession>A0ABW5XI60</accession>
<dbReference type="EMBL" id="JBHUOP010000004">
    <property type="protein sequence ID" value="MFD2840971.1"/>
    <property type="molecule type" value="Genomic_DNA"/>
</dbReference>
<dbReference type="Proteomes" id="UP001597391">
    <property type="component" value="Unassembled WGS sequence"/>
</dbReference>
<dbReference type="InterPro" id="IPR018076">
    <property type="entry name" value="T2SS_GspF_dom"/>
</dbReference>
<dbReference type="Pfam" id="PF00482">
    <property type="entry name" value="T2SSF"/>
    <property type="match status" value="1"/>
</dbReference>
<evidence type="ECO:0000256" key="5">
    <source>
        <dbReference type="ARBA" id="ARBA00023136"/>
    </source>
</evidence>
<feature type="domain" description="Type II secretion system protein GspF" evidence="7">
    <location>
        <begin position="112"/>
        <end position="236"/>
    </location>
</feature>
<evidence type="ECO:0000256" key="2">
    <source>
        <dbReference type="ARBA" id="ARBA00022475"/>
    </source>
</evidence>
<keyword evidence="5 6" id="KW-0472">Membrane</keyword>